<evidence type="ECO:0008006" key="3">
    <source>
        <dbReference type="Google" id="ProtNLM"/>
    </source>
</evidence>
<gene>
    <name evidence="1" type="ORF">SAMN04488061_2859</name>
</gene>
<comment type="caution">
    <text evidence="1">The sequence shown here is derived from an EMBL/GenBank/DDBJ whole genome shotgun (WGS) entry which is preliminary data.</text>
</comment>
<evidence type="ECO:0000313" key="1">
    <source>
        <dbReference type="EMBL" id="SDP40050.1"/>
    </source>
</evidence>
<protein>
    <recommendedName>
        <fullName evidence="3">YHS domain-containing protein</fullName>
    </recommendedName>
</protein>
<name>A0A1H0SEA8_9HYPH</name>
<accession>A0A1H0SEA8</accession>
<proteinExistence type="predicted"/>
<sequence>MTAVCETCGSDLTTGRSWRLVLTCEAVPHSDGRMPTAPSLGSEVYFCAMPCLEGWVRMRRQVRERNRG</sequence>
<reference evidence="1 2" key="1">
    <citation type="submission" date="2016-10" db="EMBL/GenBank/DDBJ databases">
        <authorList>
            <person name="Varghese N."/>
            <person name="Submissions S."/>
        </authorList>
    </citation>
    <scope>NUCLEOTIDE SEQUENCE [LARGE SCALE GENOMIC DNA]</scope>
    <source>
        <strain evidence="1 2">CGMCC 1.6497</strain>
    </source>
</reference>
<dbReference type="Proteomes" id="UP000198795">
    <property type="component" value="Unassembled WGS sequence"/>
</dbReference>
<keyword evidence="2" id="KW-1185">Reference proteome</keyword>
<dbReference type="EMBL" id="FNJC01000004">
    <property type="protein sequence ID" value="SDP40050.1"/>
    <property type="molecule type" value="Genomic_DNA"/>
</dbReference>
<organism evidence="1 2">
    <name type="scientific">Filomicrobium insigne</name>
    <dbReference type="NCBI Taxonomy" id="418854"/>
    <lineage>
        <taxon>Bacteria</taxon>
        <taxon>Pseudomonadati</taxon>
        <taxon>Pseudomonadota</taxon>
        <taxon>Alphaproteobacteria</taxon>
        <taxon>Hyphomicrobiales</taxon>
        <taxon>Hyphomicrobiaceae</taxon>
        <taxon>Filomicrobium</taxon>
    </lineage>
</organism>
<evidence type="ECO:0000313" key="2">
    <source>
        <dbReference type="Proteomes" id="UP000198795"/>
    </source>
</evidence>